<comment type="subcellular location">
    <subcellularLocation>
        <location evidence="1">Cell membrane</location>
        <topology evidence="1">Multi-pass membrane protein</topology>
    </subcellularLocation>
</comment>
<keyword evidence="7 9" id="KW-0472">Membrane</keyword>
<comment type="similarity">
    <text evidence="2">Belongs to the tellurite-resistance/dicarboxylate transporter (TDT) family.</text>
</comment>
<dbReference type="OrthoDB" id="1099at2759"/>
<dbReference type="FunFam" id="1.50.10.150:FF:000004">
    <property type="entry name" value="Malic acid transporter"/>
    <property type="match status" value="1"/>
</dbReference>
<feature type="region of interest" description="Disordered" evidence="8">
    <location>
        <begin position="55"/>
        <end position="129"/>
    </location>
</feature>
<feature type="region of interest" description="Disordered" evidence="8">
    <location>
        <begin position="1"/>
        <end position="26"/>
    </location>
</feature>
<dbReference type="Proteomes" id="UP000027361">
    <property type="component" value="Unassembled WGS sequence"/>
</dbReference>
<dbReference type="Pfam" id="PF03595">
    <property type="entry name" value="SLAC1"/>
    <property type="match status" value="1"/>
</dbReference>
<evidence type="ECO:0000256" key="1">
    <source>
        <dbReference type="ARBA" id="ARBA00004651"/>
    </source>
</evidence>
<keyword evidence="3" id="KW-0813">Transport</keyword>
<dbReference type="RefSeq" id="XP_013245886.1">
    <property type="nucleotide sequence ID" value="XM_013390432.1"/>
</dbReference>
<dbReference type="InParanoid" id="A0A066WGD7"/>
<dbReference type="InterPro" id="IPR038665">
    <property type="entry name" value="Voltage-dep_anion_channel_sf"/>
</dbReference>
<dbReference type="GO" id="GO:0005886">
    <property type="term" value="C:plasma membrane"/>
    <property type="evidence" value="ECO:0007669"/>
    <property type="project" value="UniProtKB-SubCell"/>
</dbReference>
<dbReference type="AlphaFoldDB" id="A0A066WGD7"/>
<feature type="transmembrane region" description="Helical" evidence="9">
    <location>
        <begin position="166"/>
        <end position="187"/>
    </location>
</feature>
<feature type="compositionally biased region" description="Low complexity" evidence="8">
    <location>
        <begin position="55"/>
        <end position="75"/>
    </location>
</feature>
<evidence type="ECO:0008006" key="12">
    <source>
        <dbReference type="Google" id="ProtNLM"/>
    </source>
</evidence>
<evidence type="ECO:0000256" key="6">
    <source>
        <dbReference type="ARBA" id="ARBA00022989"/>
    </source>
</evidence>
<feature type="transmembrane region" description="Helical" evidence="9">
    <location>
        <begin position="433"/>
        <end position="459"/>
    </location>
</feature>
<organism evidence="10 11">
    <name type="scientific">Tilletiaria anomala (strain ATCC 24038 / CBS 436.72 / UBC 951)</name>
    <dbReference type="NCBI Taxonomy" id="1037660"/>
    <lineage>
        <taxon>Eukaryota</taxon>
        <taxon>Fungi</taxon>
        <taxon>Dikarya</taxon>
        <taxon>Basidiomycota</taxon>
        <taxon>Ustilaginomycotina</taxon>
        <taxon>Exobasidiomycetes</taxon>
        <taxon>Georgefischeriales</taxon>
        <taxon>Tilletiariaceae</taxon>
        <taxon>Tilletiaria</taxon>
    </lineage>
</organism>
<evidence type="ECO:0000256" key="4">
    <source>
        <dbReference type="ARBA" id="ARBA00022475"/>
    </source>
</evidence>
<keyword evidence="5 9" id="KW-0812">Transmembrane</keyword>
<feature type="transmembrane region" description="Helical" evidence="9">
    <location>
        <begin position="307"/>
        <end position="331"/>
    </location>
</feature>
<keyword evidence="11" id="KW-1185">Reference proteome</keyword>
<proteinExistence type="inferred from homology"/>
<evidence type="ECO:0000313" key="10">
    <source>
        <dbReference type="EMBL" id="KDN53047.1"/>
    </source>
</evidence>
<feature type="transmembrane region" description="Helical" evidence="9">
    <location>
        <begin position="471"/>
        <end position="491"/>
    </location>
</feature>
<feature type="transmembrane region" description="Helical" evidence="9">
    <location>
        <begin position="503"/>
        <end position="522"/>
    </location>
</feature>
<feature type="transmembrane region" description="Helical" evidence="9">
    <location>
        <begin position="343"/>
        <end position="368"/>
    </location>
</feature>
<evidence type="ECO:0000313" key="11">
    <source>
        <dbReference type="Proteomes" id="UP000027361"/>
    </source>
</evidence>
<dbReference type="PANTHER" id="PTHR31686">
    <property type="match status" value="1"/>
</dbReference>
<comment type="caution">
    <text evidence="10">The sequence shown here is derived from an EMBL/GenBank/DDBJ whole genome shotgun (WGS) entry which is preliminary data.</text>
</comment>
<dbReference type="InterPro" id="IPR004695">
    <property type="entry name" value="SLAC1/Mae1/Ssu1/TehA"/>
</dbReference>
<accession>A0A066WGD7</accession>
<keyword evidence="6 9" id="KW-1133">Transmembrane helix</keyword>
<dbReference type="OMA" id="FLATCPM"/>
<evidence type="ECO:0000256" key="3">
    <source>
        <dbReference type="ARBA" id="ARBA00022448"/>
    </source>
</evidence>
<sequence>MADRERALLSPIPSQSPLEQCGQGDKGILPFEGKHVSIIRDGALTGAVDQTALTGSATSQSAESSSKVSGSTGVEGSRRRTRASKPGAHDIEKGQVGGSNGDEGGVADDASKQNAAGDDITGGAHLSDEEKLGRCKTGLSVSSNQKDTAPPRRDIRDRVLHFTPSWFSVTMGTGVLATLFLLLGQVWPSLLVGLRYPAIVWIVADVIIFILFAAMFSARYIIWPQVLPLTVKHPQKSMFLGTPVMGLVTIISGIAQLGTREFHLGLSWTVVMTGFWWLTVALSLLTSVGIPWSMMTYQDHYFEGTTAALLLPIVPPITVAAVGSTLCDLLIEYGGEPYYAYSWTIMCTSYLVLGVGLPLALAVLVLYFQRLLLFNSPPRETIISCMLPLGPCGQGGEAVLHLGQVAMKLFPYISRPVERTGIPQLFDVGQAMYAAGLIGALFLWALGIWWLMIAMLTILRERKEGRLPFNMGWWSMTFPVASMAICTARLALTLDSLALKITYTGFVFANVIFWAAVAVPTAKGFWTGELLQAPCIASLPLQR</sequence>
<keyword evidence="4" id="KW-1003">Cell membrane</keyword>
<evidence type="ECO:0000256" key="2">
    <source>
        <dbReference type="ARBA" id="ARBA00008566"/>
    </source>
</evidence>
<gene>
    <name evidence="10" type="ORF">K437DRAFT_219544</name>
</gene>
<feature type="transmembrane region" description="Helical" evidence="9">
    <location>
        <begin position="199"/>
        <end position="218"/>
    </location>
</feature>
<evidence type="ECO:0000256" key="9">
    <source>
        <dbReference type="SAM" id="Phobius"/>
    </source>
</evidence>
<feature type="transmembrane region" description="Helical" evidence="9">
    <location>
        <begin position="275"/>
        <end position="295"/>
    </location>
</feature>
<dbReference type="GO" id="GO:0000319">
    <property type="term" value="F:sulfite transmembrane transporter activity"/>
    <property type="evidence" value="ECO:0007669"/>
    <property type="project" value="TreeGrafter"/>
</dbReference>
<dbReference type="InterPro" id="IPR051629">
    <property type="entry name" value="Sulfite_efflux_TDT"/>
</dbReference>
<evidence type="ECO:0000256" key="8">
    <source>
        <dbReference type="SAM" id="MobiDB-lite"/>
    </source>
</evidence>
<dbReference type="Gene3D" id="1.50.10.150">
    <property type="entry name" value="Voltage-dependent anion channel"/>
    <property type="match status" value="1"/>
</dbReference>
<protein>
    <recommendedName>
        <fullName evidence="12">C4-dicarboxylate transporter/malic acid transport protein</fullName>
    </recommendedName>
</protein>
<dbReference type="HOGENOM" id="CLU_030057_6_1_1"/>
<reference evidence="10 11" key="1">
    <citation type="submission" date="2014-05" db="EMBL/GenBank/DDBJ databases">
        <title>Draft genome sequence of a rare smut relative, Tilletiaria anomala UBC 951.</title>
        <authorList>
            <consortium name="DOE Joint Genome Institute"/>
            <person name="Toome M."/>
            <person name="Kuo A."/>
            <person name="Henrissat B."/>
            <person name="Lipzen A."/>
            <person name="Tritt A."/>
            <person name="Yoshinaga Y."/>
            <person name="Zane M."/>
            <person name="Barry K."/>
            <person name="Grigoriev I.V."/>
            <person name="Spatafora J.W."/>
            <person name="Aimea M.C."/>
        </authorList>
    </citation>
    <scope>NUCLEOTIDE SEQUENCE [LARGE SCALE GENOMIC DNA]</scope>
    <source>
        <strain evidence="10 11">UBC 951</strain>
    </source>
</reference>
<dbReference type="CDD" id="cd09318">
    <property type="entry name" value="TDT_SSU1"/>
    <property type="match status" value="1"/>
</dbReference>
<feature type="compositionally biased region" description="Gly residues" evidence="8">
    <location>
        <begin position="95"/>
        <end position="104"/>
    </location>
</feature>
<dbReference type="EMBL" id="JMSN01000004">
    <property type="protein sequence ID" value="KDN53047.1"/>
    <property type="molecule type" value="Genomic_DNA"/>
</dbReference>
<name>A0A066WGD7_TILAU</name>
<dbReference type="GeneID" id="25262239"/>
<evidence type="ECO:0000256" key="5">
    <source>
        <dbReference type="ARBA" id="ARBA00022692"/>
    </source>
</evidence>
<evidence type="ECO:0000256" key="7">
    <source>
        <dbReference type="ARBA" id="ARBA00023136"/>
    </source>
</evidence>
<dbReference type="PANTHER" id="PTHR31686:SF1">
    <property type="entry name" value="SULFITE EFFLUX PUMP SSU1"/>
    <property type="match status" value="1"/>
</dbReference>
<feature type="transmembrane region" description="Helical" evidence="9">
    <location>
        <begin position="238"/>
        <end position="255"/>
    </location>
</feature>